<dbReference type="Gene3D" id="3.30.420.40">
    <property type="match status" value="2"/>
</dbReference>
<reference evidence="2 3" key="1">
    <citation type="submission" date="2019-12" db="EMBL/GenBank/DDBJ databases">
        <title>Rhizobium genotypes associated with high levels of biological nitrogen fixation by grain legumes in a temperate-maritime cropping system.</title>
        <authorList>
            <person name="Maluk M."/>
            <person name="Francesc Ferrando Molina F."/>
            <person name="Lopez Del Egido L."/>
            <person name="Lafos M."/>
            <person name="Langarica-Fuentes A."/>
            <person name="Gebre Yohannes G."/>
            <person name="Young M.W."/>
            <person name="Martin P."/>
            <person name="Gantlett R."/>
            <person name="Kenicer G."/>
            <person name="Hawes C."/>
            <person name="Begg G.S."/>
            <person name="Quilliam R.S."/>
            <person name="Squire G.R."/>
            <person name="Poole P.S."/>
            <person name="Young P.W."/>
            <person name="Iannetta P.M."/>
            <person name="James E.K."/>
        </authorList>
    </citation>
    <scope>NUCLEOTIDE SEQUENCE [LARGE SCALE GENOMIC DNA]</scope>
    <source>
        <strain evidence="2 3">JHI366</strain>
    </source>
</reference>
<dbReference type="PANTHER" id="PTHR43190:SF3">
    <property type="entry name" value="N-ACETYL-D-GLUCOSAMINE KINASE"/>
    <property type="match status" value="1"/>
</dbReference>
<dbReference type="InterPro" id="IPR043129">
    <property type="entry name" value="ATPase_NBD"/>
</dbReference>
<dbReference type="RefSeq" id="WP_164013826.1">
    <property type="nucleotide sequence ID" value="NZ_WUFT01000016.1"/>
</dbReference>
<comment type="caution">
    <text evidence="2">The sequence shown here is derived from an EMBL/GenBank/DDBJ whole genome shotgun (WGS) entry which is preliminary data.</text>
</comment>
<dbReference type="AlphaFoldDB" id="A0A7K3UJJ3"/>
<feature type="domain" description="ATPase BadF/BadG/BcrA/BcrD type" evidence="1">
    <location>
        <begin position="7"/>
        <end position="290"/>
    </location>
</feature>
<dbReference type="InterPro" id="IPR052519">
    <property type="entry name" value="Euk-type_GlcNAc_Kinase"/>
</dbReference>
<evidence type="ECO:0000313" key="3">
    <source>
        <dbReference type="Proteomes" id="UP000471753"/>
    </source>
</evidence>
<keyword evidence="2" id="KW-0418">Kinase</keyword>
<sequence length="319" mass="33572">MSDELILGIDGGGSKVLVALADRSGRILRSSRGRGVNPMDNPNWLEELEQHLLPFCNEPKLMAVAAGLPAYGEVARLSALQRDAIQRAFPTALSQVLNDVDAAHLGAFGGNPGILILSGTGSMAWARNDSGRSARTGGWGDLIGDEGSSHWIGRRALNLISQSLDGRARATALSTALFDQLRIDPADPMNGLGDWVSSLSNPRAEIAAISALVDRVACDGDEGAIGLLEQAADELSKHYRAISRHCDANADWTYAGGSFSSRLLLEALEREIGKPPAPPRLSPIGGALLAAAQLLDWPLSESWVGQIAVTAQSIGAQAT</sequence>
<keyword evidence="2" id="KW-0808">Transferase</keyword>
<dbReference type="PANTHER" id="PTHR43190">
    <property type="entry name" value="N-ACETYL-D-GLUCOSAMINE KINASE"/>
    <property type="match status" value="1"/>
</dbReference>
<organism evidence="2 3">
    <name type="scientific">Rhizobium phaseoli</name>
    <dbReference type="NCBI Taxonomy" id="396"/>
    <lineage>
        <taxon>Bacteria</taxon>
        <taxon>Pseudomonadati</taxon>
        <taxon>Pseudomonadota</taxon>
        <taxon>Alphaproteobacteria</taxon>
        <taxon>Hyphomicrobiales</taxon>
        <taxon>Rhizobiaceae</taxon>
        <taxon>Rhizobium/Agrobacterium group</taxon>
        <taxon>Rhizobium</taxon>
    </lineage>
</organism>
<dbReference type="EMBL" id="WUFT01000016">
    <property type="protein sequence ID" value="NEJ73424.1"/>
    <property type="molecule type" value="Genomic_DNA"/>
</dbReference>
<gene>
    <name evidence="2" type="ORF">GR197_23265</name>
</gene>
<accession>A0A7K3UJJ3</accession>
<dbReference type="Proteomes" id="UP000471753">
    <property type="component" value="Unassembled WGS sequence"/>
</dbReference>
<dbReference type="InterPro" id="IPR002731">
    <property type="entry name" value="ATPase_BadF"/>
</dbReference>
<evidence type="ECO:0000259" key="1">
    <source>
        <dbReference type="Pfam" id="PF01869"/>
    </source>
</evidence>
<evidence type="ECO:0000313" key="2">
    <source>
        <dbReference type="EMBL" id="NEJ73424.1"/>
    </source>
</evidence>
<dbReference type="GO" id="GO:0016301">
    <property type="term" value="F:kinase activity"/>
    <property type="evidence" value="ECO:0007669"/>
    <property type="project" value="UniProtKB-KW"/>
</dbReference>
<dbReference type="SUPFAM" id="SSF53067">
    <property type="entry name" value="Actin-like ATPase domain"/>
    <property type="match status" value="2"/>
</dbReference>
<dbReference type="Pfam" id="PF01869">
    <property type="entry name" value="BcrAD_BadFG"/>
    <property type="match status" value="1"/>
</dbReference>
<proteinExistence type="predicted"/>
<dbReference type="CDD" id="cd24007">
    <property type="entry name" value="ASKHA_NBD_eukNAGK-like"/>
    <property type="match status" value="1"/>
</dbReference>
<protein>
    <submittedName>
        <fullName evidence="2">N-acetylglucosamine kinase</fullName>
    </submittedName>
</protein>
<name>A0A7K3UJJ3_9HYPH</name>